<dbReference type="Pfam" id="PF01464">
    <property type="entry name" value="SLT"/>
    <property type="match status" value="1"/>
</dbReference>
<dbReference type="InterPro" id="IPR023346">
    <property type="entry name" value="Lysozyme-like_dom_sf"/>
</dbReference>
<dbReference type="Pfam" id="PF13174">
    <property type="entry name" value="TPR_6"/>
    <property type="match status" value="2"/>
</dbReference>
<evidence type="ECO:0000256" key="1">
    <source>
        <dbReference type="ARBA" id="ARBA00022729"/>
    </source>
</evidence>
<dbReference type="InterPro" id="IPR008939">
    <property type="entry name" value="Lytic_TGlycosylase_superhlx_U"/>
</dbReference>
<dbReference type="InterPro" id="IPR008258">
    <property type="entry name" value="Transglycosylase_SLT_dom_1"/>
</dbReference>
<dbReference type="GO" id="GO:0042597">
    <property type="term" value="C:periplasmic space"/>
    <property type="evidence" value="ECO:0007669"/>
    <property type="project" value="InterPro"/>
</dbReference>
<evidence type="ECO:0000313" key="4">
    <source>
        <dbReference type="EMBL" id="GBR75963.1"/>
    </source>
</evidence>
<feature type="chain" id="PRO_5017267298" evidence="2">
    <location>
        <begin position="19"/>
        <end position="588"/>
    </location>
</feature>
<reference evidence="4 5" key="1">
    <citation type="journal article" date="2019" name="ISME J.">
        <title>Genome analyses of uncultured TG2/ZB3 bacteria in 'Margulisbacteria' specifically attached to ectosymbiotic spirochetes of protists in the termite gut.</title>
        <authorList>
            <person name="Utami Y.D."/>
            <person name="Kuwahara H."/>
            <person name="Igai K."/>
            <person name="Murakami T."/>
            <person name="Sugaya K."/>
            <person name="Morikawa T."/>
            <person name="Nagura Y."/>
            <person name="Yuki M."/>
            <person name="Deevong P."/>
            <person name="Inoue T."/>
            <person name="Kihara K."/>
            <person name="Lo N."/>
            <person name="Yamada A."/>
            <person name="Ohkuma M."/>
            <person name="Hongoh Y."/>
        </authorList>
    </citation>
    <scope>NUCLEOTIDE SEQUENCE [LARGE SCALE GENOMIC DNA]</scope>
    <source>
        <strain evidence="4">NkOx7-02</strain>
    </source>
</reference>
<name>A0A388TFY8_9BACT</name>
<keyword evidence="5" id="KW-1185">Reference proteome</keyword>
<dbReference type="PANTHER" id="PTHR37423:SF2">
    <property type="entry name" value="MEMBRANE-BOUND LYTIC MUREIN TRANSGLYCOSYLASE C"/>
    <property type="match status" value="1"/>
</dbReference>
<comment type="caution">
    <text evidence="4">The sequence shown here is derived from an EMBL/GenBank/DDBJ whole genome shotgun (WGS) entry which is preliminary data.</text>
</comment>
<dbReference type="Gene3D" id="1.25.40.10">
    <property type="entry name" value="Tetratricopeptide repeat domain"/>
    <property type="match status" value="2"/>
</dbReference>
<dbReference type="InterPro" id="IPR019734">
    <property type="entry name" value="TPR_rpt"/>
</dbReference>
<dbReference type="Proteomes" id="UP000275925">
    <property type="component" value="Unassembled WGS sequence"/>
</dbReference>
<dbReference type="CDD" id="cd13401">
    <property type="entry name" value="Slt70-like"/>
    <property type="match status" value="1"/>
</dbReference>
<evidence type="ECO:0000259" key="3">
    <source>
        <dbReference type="Pfam" id="PF01464"/>
    </source>
</evidence>
<dbReference type="InterPro" id="IPR011990">
    <property type="entry name" value="TPR-like_helical_dom_sf"/>
</dbReference>
<dbReference type="SUPFAM" id="SSF53955">
    <property type="entry name" value="Lysozyme-like"/>
    <property type="match status" value="1"/>
</dbReference>
<accession>A0A388TFY8</accession>
<organism evidence="4 5">
    <name type="scientific">Candidatus Termititenax persephonae</name>
    <dbReference type="NCBI Taxonomy" id="2218525"/>
    <lineage>
        <taxon>Bacteria</taxon>
        <taxon>Bacillati</taxon>
        <taxon>Candidatus Margulisiibacteriota</taxon>
        <taxon>Candidatus Termititenacia</taxon>
        <taxon>Candidatus Termititenacales</taxon>
        <taxon>Candidatus Termititenacaceae</taxon>
        <taxon>Candidatus Termititenax</taxon>
    </lineage>
</organism>
<protein>
    <submittedName>
        <fullName evidence="4">Lytic transglycosylase</fullName>
    </submittedName>
</protein>
<dbReference type="Gene3D" id="1.10.530.10">
    <property type="match status" value="1"/>
</dbReference>
<dbReference type="AlphaFoldDB" id="A0A388TFY8"/>
<dbReference type="EMBL" id="BGZO01000012">
    <property type="protein sequence ID" value="GBR75963.1"/>
    <property type="molecule type" value="Genomic_DNA"/>
</dbReference>
<proteinExistence type="predicted"/>
<feature type="signal peptide" evidence="2">
    <location>
        <begin position="1"/>
        <end position="18"/>
    </location>
</feature>
<gene>
    <name evidence="4" type="ORF">NO2_0584</name>
</gene>
<dbReference type="PANTHER" id="PTHR37423">
    <property type="entry name" value="SOLUBLE LYTIC MUREIN TRANSGLYCOSYLASE-RELATED"/>
    <property type="match status" value="1"/>
</dbReference>
<feature type="domain" description="Transglycosylase SLT" evidence="3">
    <location>
        <begin position="441"/>
        <end position="549"/>
    </location>
</feature>
<dbReference type="SUPFAM" id="SSF48435">
    <property type="entry name" value="Bacterial muramidases"/>
    <property type="match status" value="1"/>
</dbReference>
<sequence>MFRIVGLFFIISCSLLCAANVDYAQAKKYLREERYDEAYRVFVYVGANRRQLRPYCDYYRAVASYGAGKYVRAANILERYTGQQDIPYLGEALELLNDCYVQLDRTAEIHPRAAYNKAVKLFAQSKYPEVVRLLAFVSANGQLAELPEDVYYYQARAYMYCAEPQTATKILSAQRTAGAVYYLGVLALHRQQRALAMQRFSEVADKYPSSEYAPLALYNLARNAGGRASLTYYRRLYQNYPESRIADDAAWEVGWTNYRQGNYRAAVEVFLAGYGLDRYSDNADALLYWAGRSYQKLRRRQDAEITFQQTLREFPGRFYGWRAAQQLGLTPSLPSDNVQLSDIRPQTDKALLELVKIGEYDDALAEAKLITDRNKQERVSTALRIYVAVAAHRAGSYKEAIALGTDVLRDVEKNHDQTVVVPPEFWQVCYPQAYPYIVVANAGKHQLASAYVYALIREESRFDQKALSHANAYGLMQLIPGTAQQIMRQRGILMEEFAPEFLFRSDMNILLGTDYLRQMLDWFDGNQYLALAAYNAGPTAAGRWLRQHGGLRNFDPDVFVENISYAETRNYVKRVMRNYWLYEAIYGG</sequence>
<evidence type="ECO:0000256" key="2">
    <source>
        <dbReference type="SAM" id="SignalP"/>
    </source>
</evidence>
<keyword evidence="1 2" id="KW-0732">Signal</keyword>
<evidence type="ECO:0000313" key="5">
    <source>
        <dbReference type="Proteomes" id="UP000275925"/>
    </source>
</evidence>
<dbReference type="GO" id="GO:0004553">
    <property type="term" value="F:hydrolase activity, hydrolyzing O-glycosyl compounds"/>
    <property type="evidence" value="ECO:0007669"/>
    <property type="project" value="InterPro"/>
</dbReference>